<dbReference type="Pfam" id="PF12849">
    <property type="entry name" value="PBP_like_2"/>
    <property type="match status" value="1"/>
</dbReference>
<evidence type="ECO:0000256" key="3">
    <source>
        <dbReference type="ARBA" id="ARBA00022592"/>
    </source>
</evidence>
<feature type="region of interest" description="Disordered" evidence="5">
    <location>
        <begin position="170"/>
        <end position="191"/>
    </location>
</feature>
<evidence type="ECO:0000313" key="8">
    <source>
        <dbReference type="EMBL" id="MFC7331150.1"/>
    </source>
</evidence>
<dbReference type="PROSITE" id="PS51257">
    <property type="entry name" value="PROKAR_LIPOPROTEIN"/>
    <property type="match status" value="1"/>
</dbReference>
<feature type="compositionally biased region" description="Polar residues" evidence="5">
    <location>
        <begin position="182"/>
        <end position="191"/>
    </location>
</feature>
<evidence type="ECO:0000259" key="7">
    <source>
        <dbReference type="Pfam" id="PF12849"/>
    </source>
</evidence>
<feature type="chain" id="PRO_5045339112" description="Phosphate-binding protein" evidence="6">
    <location>
        <begin position="30"/>
        <end position="369"/>
    </location>
</feature>
<keyword evidence="6" id="KW-0732">Signal</keyword>
<dbReference type="InterPro" id="IPR024370">
    <property type="entry name" value="PBP_domain"/>
</dbReference>
<dbReference type="PANTHER" id="PTHR42996">
    <property type="entry name" value="PHOSPHATE-BINDING PROTEIN PSTS"/>
    <property type="match status" value="1"/>
</dbReference>
<name>A0ABW2KP02_9ACTN</name>
<organism evidence="8 9">
    <name type="scientific">Marinactinospora rubrisoli</name>
    <dbReference type="NCBI Taxonomy" id="2715399"/>
    <lineage>
        <taxon>Bacteria</taxon>
        <taxon>Bacillati</taxon>
        <taxon>Actinomycetota</taxon>
        <taxon>Actinomycetes</taxon>
        <taxon>Streptosporangiales</taxon>
        <taxon>Nocardiopsidaceae</taxon>
        <taxon>Marinactinospora</taxon>
    </lineage>
</organism>
<dbReference type="SUPFAM" id="SSF53850">
    <property type="entry name" value="Periplasmic binding protein-like II"/>
    <property type="match status" value="1"/>
</dbReference>
<comment type="similarity">
    <text evidence="1 4">Belongs to the PstS family.</text>
</comment>
<evidence type="ECO:0000256" key="4">
    <source>
        <dbReference type="PIRNR" id="PIRNR002756"/>
    </source>
</evidence>
<dbReference type="Gene3D" id="3.40.190.10">
    <property type="entry name" value="Periplasmic binding protein-like II"/>
    <property type="match status" value="2"/>
</dbReference>
<evidence type="ECO:0000256" key="5">
    <source>
        <dbReference type="SAM" id="MobiDB-lite"/>
    </source>
</evidence>
<feature type="domain" description="PBP" evidence="7">
    <location>
        <begin position="48"/>
        <end position="337"/>
    </location>
</feature>
<evidence type="ECO:0000256" key="1">
    <source>
        <dbReference type="ARBA" id="ARBA00008725"/>
    </source>
</evidence>
<protein>
    <recommendedName>
        <fullName evidence="4">Phosphate-binding protein</fullName>
    </recommendedName>
</protein>
<dbReference type="PIRSF" id="PIRSF002756">
    <property type="entry name" value="PstS"/>
    <property type="match status" value="1"/>
</dbReference>
<keyword evidence="9" id="KW-1185">Reference proteome</keyword>
<evidence type="ECO:0000256" key="6">
    <source>
        <dbReference type="SAM" id="SignalP"/>
    </source>
</evidence>
<comment type="caution">
    <text evidence="8">The sequence shown here is derived from an EMBL/GenBank/DDBJ whole genome shotgun (WGS) entry which is preliminary data.</text>
</comment>
<gene>
    <name evidence="8" type="primary">pstS</name>
    <name evidence="8" type="ORF">ACFQRF_25765</name>
</gene>
<dbReference type="Proteomes" id="UP001596540">
    <property type="component" value="Unassembled WGS sequence"/>
</dbReference>
<dbReference type="RefSeq" id="WP_379873803.1">
    <property type="nucleotide sequence ID" value="NZ_JBHTBH010000016.1"/>
</dbReference>
<evidence type="ECO:0000256" key="2">
    <source>
        <dbReference type="ARBA" id="ARBA00022448"/>
    </source>
</evidence>
<dbReference type="PANTHER" id="PTHR42996:SF1">
    <property type="entry name" value="PHOSPHATE-BINDING PROTEIN PSTS"/>
    <property type="match status" value="1"/>
</dbReference>
<reference evidence="9" key="1">
    <citation type="journal article" date="2019" name="Int. J. Syst. Evol. Microbiol.">
        <title>The Global Catalogue of Microorganisms (GCM) 10K type strain sequencing project: providing services to taxonomists for standard genome sequencing and annotation.</title>
        <authorList>
            <consortium name="The Broad Institute Genomics Platform"/>
            <consortium name="The Broad Institute Genome Sequencing Center for Infectious Disease"/>
            <person name="Wu L."/>
            <person name="Ma J."/>
        </authorList>
    </citation>
    <scope>NUCLEOTIDE SEQUENCE [LARGE SCALE GENOMIC DNA]</scope>
    <source>
        <strain evidence="9">CGMCC 4.7382</strain>
    </source>
</reference>
<dbReference type="InterPro" id="IPR050962">
    <property type="entry name" value="Phosphate-bind_PstS"/>
</dbReference>
<sequence length="369" mass="37846">MLPSTSRGLSAIALAGVLAAVTGCGSDHAVRGPERPPVPADLECPPGSMSGSGSSAQENAMQVWIAGYQTACEDSRVYYDAIGSGGGRSQFIDGAVAFAGSDTALDPEEAADARPRCADSGAVNIPAYVVPIAVAFHLEGVESLNMSPDTIARVFAGQIRYWDDPEIAETNPGVPLPHTRITPVSRSDESGTTENFTAYLAAAAGGAWPHEPSGQWPVPAVEAAQGNSGVAQALEHGDGAIGYLEASHVGDLATVRVGVGGEFVAPEPEAAAAVVAVSPERPGGGEHDHALDLDYATTEPGTYPIVLVSYEIVCLRYPDAADAGRVTAFLHYVLSEEGQRAAAQETGSAPLPESMLTELRASLDAVGAA</sequence>
<keyword evidence="3 4" id="KW-0592">Phosphate transport</keyword>
<keyword evidence="2 4" id="KW-0813">Transport</keyword>
<dbReference type="EMBL" id="JBHTBH010000016">
    <property type="protein sequence ID" value="MFC7331150.1"/>
    <property type="molecule type" value="Genomic_DNA"/>
</dbReference>
<accession>A0ABW2KP02</accession>
<proteinExistence type="inferred from homology"/>
<feature type="signal peptide" evidence="6">
    <location>
        <begin position="1"/>
        <end position="29"/>
    </location>
</feature>
<dbReference type="InterPro" id="IPR005673">
    <property type="entry name" value="ABC_phos-bd_PstS"/>
</dbReference>
<dbReference type="CDD" id="cd13565">
    <property type="entry name" value="PBP2_PstS"/>
    <property type="match status" value="1"/>
</dbReference>
<dbReference type="NCBIfam" id="TIGR00975">
    <property type="entry name" value="3a0107s03"/>
    <property type="match status" value="1"/>
</dbReference>
<evidence type="ECO:0000313" key="9">
    <source>
        <dbReference type="Proteomes" id="UP001596540"/>
    </source>
</evidence>